<protein>
    <submittedName>
        <fullName evidence="1">Uncharacterized protein</fullName>
    </submittedName>
</protein>
<name>A0A4R5M3S1_9BURK</name>
<dbReference type="OrthoDB" id="8926609at2"/>
<comment type="caution">
    <text evidence="1">The sequence shown here is derived from an EMBL/GenBank/DDBJ whole genome shotgun (WGS) entry which is preliminary data.</text>
</comment>
<dbReference type="RefSeq" id="WP_133198260.1">
    <property type="nucleotide sequence ID" value="NZ_JBHUCW010000030.1"/>
</dbReference>
<proteinExistence type="predicted"/>
<sequence length="86" mass="10266">MNTCEHSLRWLIEKWFAPTSTMPVRLTRFSREQANHRRFVCVEGLRNGGSLEIFFFRHRDGSWRVFPPVIERPTLRTDRPHPVQAC</sequence>
<gene>
    <name evidence="1" type="ORF">EYW47_28915</name>
</gene>
<dbReference type="AlphaFoldDB" id="A0A4R5M3S1"/>
<organism evidence="1 2">
    <name type="scientific">Paraburkholderia silviterrae</name>
    <dbReference type="NCBI Taxonomy" id="2528715"/>
    <lineage>
        <taxon>Bacteria</taxon>
        <taxon>Pseudomonadati</taxon>
        <taxon>Pseudomonadota</taxon>
        <taxon>Betaproteobacteria</taxon>
        <taxon>Burkholderiales</taxon>
        <taxon>Burkholderiaceae</taxon>
        <taxon>Paraburkholderia</taxon>
    </lineage>
</organism>
<evidence type="ECO:0000313" key="1">
    <source>
        <dbReference type="EMBL" id="TDG19881.1"/>
    </source>
</evidence>
<dbReference type="EMBL" id="SMRP01000019">
    <property type="protein sequence ID" value="TDG19881.1"/>
    <property type="molecule type" value="Genomic_DNA"/>
</dbReference>
<reference evidence="1 2" key="1">
    <citation type="submission" date="2019-03" db="EMBL/GenBank/DDBJ databases">
        <title>Paraburkholderia sp. 4M-K11, isolated from subtropical forest soil.</title>
        <authorList>
            <person name="Gao Z.-H."/>
            <person name="Qiu L.-H."/>
        </authorList>
    </citation>
    <scope>NUCLEOTIDE SEQUENCE [LARGE SCALE GENOMIC DNA]</scope>
    <source>
        <strain evidence="1 2">4M-K11</strain>
    </source>
</reference>
<dbReference type="Proteomes" id="UP000295722">
    <property type="component" value="Unassembled WGS sequence"/>
</dbReference>
<accession>A0A4R5M3S1</accession>
<keyword evidence="2" id="KW-1185">Reference proteome</keyword>
<evidence type="ECO:0000313" key="2">
    <source>
        <dbReference type="Proteomes" id="UP000295722"/>
    </source>
</evidence>